<comment type="caution">
    <text evidence="1">The sequence shown here is derived from an EMBL/GenBank/DDBJ whole genome shotgun (WGS) entry which is preliminary data.</text>
</comment>
<dbReference type="EMBL" id="CABFWF030000001">
    <property type="protein sequence ID" value="CAD7023112.1"/>
    <property type="molecule type" value="Genomic_DNA"/>
</dbReference>
<dbReference type="Proteomes" id="UP000606921">
    <property type="component" value="Unassembled WGS sequence"/>
</dbReference>
<proteinExistence type="predicted"/>
<organism evidence="1 2">
    <name type="scientific">Pseudorhizobium endolithicum</name>
    <dbReference type="NCBI Taxonomy" id="1191678"/>
    <lineage>
        <taxon>Bacteria</taxon>
        <taxon>Pseudomonadati</taxon>
        <taxon>Pseudomonadota</taxon>
        <taxon>Alphaproteobacteria</taxon>
        <taxon>Hyphomicrobiales</taxon>
        <taxon>Rhizobiaceae</taxon>
        <taxon>Rhizobium/Agrobacterium group</taxon>
        <taxon>Pseudorhizobium</taxon>
    </lineage>
</organism>
<evidence type="ECO:0000313" key="1">
    <source>
        <dbReference type="EMBL" id="CAD7023112.1"/>
    </source>
</evidence>
<accession>A0ABM8PCG2</accession>
<name>A0ABM8PCG2_9HYPH</name>
<reference evidence="1 2" key="1">
    <citation type="submission" date="2020-11" db="EMBL/GenBank/DDBJ databases">
        <authorList>
            <person name="Lassalle F."/>
        </authorList>
    </citation>
    <scope>NUCLEOTIDE SEQUENCE [LARGE SCALE GENOMIC DNA]</scope>
    <source>
        <strain evidence="1 2">JC140</strain>
    </source>
</reference>
<evidence type="ECO:0000313" key="2">
    <source>
        <dbReference type="Proteomes" id="UP000606921"/>
    </source>
</evidence>
<protein>
    <submittedName>
        <fullName evidence="1">Fusion protein</fullName>
    </submittedName>
</protein>
<keyword evidence="2" id="KW-1185">Reference proteome</keyword>
<dbReference type="RefSeq" id="WP_142590771.1">
    <property type="nucleotide sequence ID" value="NZ_CABFWF030000001.1"/>
</dbReference>
<gene>
    <name evidence="1" type="ORF">REJC140_00097</name>
</gene>
<sequence>MATSYYSTGTVSLTNGSAVVTGNGTLWQTALIAGGNIIVEAEGNILPIASVDSETKITAELKWMGATGSYGYAIQRDTAYLKTLDRNSETVAYLLDEIRKGTIFKYDASGTLAERAAYNAQPKGFSYLVLAGTTARLYVKASNTSGDWLGPFNYGAGPVGPAPTLGIGTVTTRTPEQSATASVSGSGGAYTLNFGIPRGVQGFKGWAIEPEVVPHGSKQVLRVADFIGGEGAKPAGVGLYVGLGGLVTDIEDAIDIRGDVGPQGQRGITWRGAWGSASEYISGDLVTDDDAEGQPATWIASTTNTNSRPRDNPLDWQYFPGSVPRVQDYGLITDAADITRDYGGLAA</sequence>